<feature type="compositionally biased region" description="Polar residues" evidence="1">
    <location>
        <begin position="83"/>
        <end position="98"/>
    </location>
</feature>
<feature type="region of interest" description="Disordered" evidence="1">
    <location>
        <begin position="1"/>
        <end position="24"/>
    </location>
</feature>
<dbReference type="RefSeq" id="XP_020067092.1">
    <property type="nucleotide sequence ID" value="XM_020208826.1"/>
</dbReference>
<evidence type="ECO:0000313" key="3">
    <source>
        <dbReference type="Proteomes" id="UP000094285"/>
    </source>
</evidence>
<dbReference type="GeneID" id="30982962"/>
<gene>
    <name evidence="2" type="ORF">CANTADRAFT_4021</name>
</gene>
<keyword evidence="3" id="KW-1185">Reference proteome</keyword>
<name>A0A1E4SR34_9ASCO</name>
<feature type="compositionally biased region" description="Basic and acidic residues" evidence="1">
    <location>
        <begin position="72"/>
        <end position="82"/>
    </location>
</feature>
<proteinExistence type="predicted"/>
<reference evidence="3" key="1">
    <citation type="submission" date="2016-05" db="EMBL/GenBank/DDBJ databases">
        <title>Comparative genomics of biotechnologically important yeasts.</title>
        <authorList>
            <consortium name="DOE Joint Genome Institute"/>
            <person name="Riley R."/>
            <person name="Haridas S."/>
            <person name="Wolfe K.H."/>
            <person name="Lopes M.R."/>
            <person name="Hittinger C.T."/>
            <person name="Goker M."/>
            <person name="Salamov A."/>
            <person name="Wisecaver J."/>
            <person name="Long T.M."/>
            <person name="Aerts A.L."/>
            <person name="Barry K."/>
            <person name="Choi C."/>
            <person name="Clum A."/>
            <person name="Coughlan A.Y."/>
            <person name="Deshpande S."/>
            <person name="Douglass A.P."/>
            <person name="Hanson S.J."/>
            <person name="Klenk H.-P."/>
            <person name="Labutti K."/>
            <person name="Lapidus A."/>
            <person name="Lindquist E."/>
            <person name="Lipzen A."/>
            <person name="Meier-Kolthoff J.P."/>
            <person name="Ohm R.A."/>
            <person name="Otillar R.P."/>
            <person name="Pangilinan J."/>
            <person name="Peng Y."/>
            <person name="Rokas A."/>
            <person name="Rosa C.A."/>
            <person name="Scheuner C."/>
            <person name="Sibirny A.A."/>
            <person name="Slot J.C."/>
            <person name="Stielow J.B."/>
            <person name="Sun H."/>
            <person name="Kurtzman C.P."/>
            <person name="Blackwell M."/>
            <person name="Grigoriev I.V."/>
            <person name="Jeffries T.W."/>
        </authorList>
    </citation>
    <scope>NUCLEOTIDE SEQUENCE [LARGE SCALE GENOMIC DNA]</scope>
    <source>
        <strain evidence="3">NRRL Y-17324</strain>
    </source>
</reference>
<feature type="region of interest" description="Disordered" evidence="1">
    <location>
        <begin position="38"/>
        <end position="112"/>
    </location>
</feature>
<organism evidence="2 3">
    <name type="scientific">Suhomyces tanzawaensis NRRL Y-17324</name>
    <dbReference type="NCBI Taxonomy" id="984487"/>
    <lineage>
        <taxon>Eukaryota</taxon>
        <taxon>Fungi</taxon>
        <taxon>Dikarya</taxon>
        <taxon>Ascomycota</taxon>
        <taxon>Saccharomycotina</taxon>
        <taxon>Pichiomycetes</taxon>
        <taxon>Debaryomycetaceae</taxon>
        <taxon>Suhomyces</taxon>
    </lineage>
</organism>
<dbReference type="EMBL" id="KV453909">
    <property type="protein sequence ID" value="ODV81970.1"/>
    <property type="molecule type" value="Genomic_DNA"/>
</dbReference>
<protein>
    <submittedName>
        <fullName evidence="2">Uncharacterized protein</fullName>
    </submittedName>
</protein>
<sequence length="340" mass="37941">MASDSILADLDELDTPRAKSVGFRKKVVKGRNVRSKVLEWEAPAAVDGPDLKLSSRAEDETATTKDPLPFELPEKALSDSPKDSSTGAVSPNAITVTAPQPPPTHYKQPGNFNTRKILNRMKRKLHVEVEEASEAFDEDPENNPMVENLEDLDTETISSIANFTTVRNDASVGPEEKKYVPVPGETEPVFKVTEKELREEYDDKFNYDDGANDNNTEVKYDADVDNDIDMDEEHAGKLNLGGLDKPFEINQEMYDLELGVTSEEDNIPEEAASKVADGLRTFNTKLHEVLSIQNQVSAINDLISQLQSAQISINNERQVQQAELDRTRERKNTLLQELAQ</sequence>
<dbReference type="AlphaFoldDB" id="A0A1E4SR34"/>
<evidence type="ECO:0000256" key="1">
    <source>
        <dbReference type="SAM" id="MobiDB-lite"/>
    </source>
</evidence>
<accession>A0A1E4SR34</accession>
<feature type="compositionally biased region" description="Basic and acidic residues" evidence="1">
    <location>
        <begin position="49"/>
        <end position="63"/>
    </location>
</feature>
<dbReference type="OrthoDB" id="10680131at2759"/>
<evidence type="ECO:0000313" key="2">
    <source>
        <dbReference type="EMBL" id="ODV81970.1"/>
    </source>
</evidence>
<dbReference type="Proteomes" id="UP000094285">
    <property type="component" value="Unassembled WGS sequence"/>
</dbReference>